<feature type="transmembrane region" description="Helical" evidence="2">
    <location>
        <begin position="289"/>
        <end position="309"/>
    </location>
</feature>
<keyword evidence="2" id="KW-0812">Transmembrane</keyword>
<protein>
    <submittedName>
        <fullName evidence="4">Predicted membrane protein</fullName>
    </submittedName>
</protein>
<dbReference type="Pfam" id="PF09925">
    <property type="entry name" value="DUF2157"/>
    <property type="match status" value="1"/>
</dbReference>
<feature type="transmembrane region" description="Helical" evidence="2">
    <location>
        <begin position="153"/>
        <end position="172"/>
    </location>
</feature>
<feature type="transmembrane region" description="Helical" evidence="2">
    <location>
        <begin position="215"/>
        <end position="232"/>
    </location>
</feature>
<feature type="transmembrane region" description="Helical" evidence="2">
    <location>
        <begin position="646"/>
        <end position="665"/>
    </location>
</feature>
<organism evidence="4 5">
    <name type="scientific">Blastococcus aggregatus</name>
    <dbReference type="NCBI Taxonomy" id="38502"/>
    <lineage>
        <taxon>Bacteria</taxon>
        <taxon>Bacillati</taxon>
        <taxon>Actinomycetota</taxon>
        <taxon>Actinomycetes</taxon>
        <taxon>Geodermatophilales</taxon>
        <taxon>Geodermatophilaceae</taxon>
        <taxon>Blastococcus</taxon>
    </lineage>
</organism>
<accession>A0A285V6X9</accession>
<reference evidence="5" key="1">
    <citation type="submission" date="2017-08" db="EMBL/GenBank/DDBJ databases">
        <authorList>
            <person name="Varghese N."/>
            <person name="Submissions S."/>
        </authorList>
    </citation>
    <scope>NUCLEOTIDE SEQUENCE [LARGE SCALE GENOMIC DNA]</scope>
    <source>
        <strain evidence="5">DSM 4725</strain>
    </source>
</reference>
<name>A0A285V6X9_9ACTN</name>
<dbReference type="Proteomes" id="UP000219435">
    <property type="component" value="Unassembled WGS sequence"/>
</dbReference>
<keyword evidence="2" id="KW-1133">Transmembrane helix</keyword>
<feature type="transmembrane region" description="Helical" evidence="2">
    <location>
        <begin position="672"/>
        <end position="691"/>
    </location>
</feature>
<feature type="transmembrane region" description="Helical" evidence="2">
    <location>
        <begin position="495"/>
        <end position="516"/>
    </location>
</feature>
<dbReference type="OrthoDB" id="5198838at2"/>
<dbReference type="InterPro" id="IPR018677">
    <property type="entry name" value="DUF2157"/>
</dbReference>
<feature type="transmembrane region" description="Helical" evidence="2">
    <location>
        <begin position="573"/>
        <end position="593"/>
    </location>
</feature>
<feature type="transmembrane region" description="Helical" evidence="2">
    <location>
        <begin position="396"/>
        <end position="413"/>
    </location>
</feature>
<feature type="transmembrane region" description="Helical" evidence="2">
    <location>
        <begin position="184"/>
        <end position="203"/>
    </location>
</feature>
<feature type="transmembrane region" description="Helical" evidence="2">
    <location>
        <begin position="239"/>
        <end position="257"/>
    </location>
</feature>
<dbReference type="InterPro" id="IPR058062">
    <property type="entry name" value="SCO7613_C"/>
</dbReference>
<feature type="transmembrane region" description="Helical" evidence="2">
    <location>
        <begin position="622"/>
        <end position="640"/>
    </location>
</feature>
<feature type="transmembrane region" description="Helical" evidence="2">
    <location>
        <begin position="364"/>
        <end position="384"/>
    </location>
</feature>
<feature type="transmembrane region" description="Helical" evidence="2">
    <location>
        <begin position="321"/>
        <end position="343"/>
    </location>
</feature>
<feature type="compositionally biased region" description="Pro residues" evidence="1">
    <location>
        <begin position="76"/>
        <end position="116"/>
    </location>
</feature>
<dbReference type="AlphaFoldDB" id="A0A285V6X9"/>
<evidence type="ECO:0000313" key="4">
    <source>
        <dbReference type="EMBL" id="SOC49884.1"/>
    </source>
</evidence>
<dbReference type="RefSeq" id="WP_097195392.1">
    <property type="nucleotide sequence ID" value="NZ_OBQI01000003.1"/>
</dbReference>
<feature type="transmembrane region" description="Helical" evidence="2">
    <location>
        <begin position="549"/>
        <end position="566"/>
    </location>
</feature>
<keyword evidence="5" id="KW-1185">Reference proteome</keyword>
<feature type="region of interest" description="Disordered" evidence="1">
    <location>
        <begin position="70"/>
        <end position="120"/>
    </location>
</feature>
<gene>
    <name evidence="4" type="ORF">SAMN05660748_2618</name>
</gene>
<feature type="transmembrane region" description="Helical" evidence="2">
    <location>
        <begin position="126"/>
        <end position="147"/>
    </location>
</feature>
<feature type="domain" description="DUF2157" evidence="3">
    <location>
        <begin position="121"/>
        <end position="217"/>
    </location>
</feature>
<dbReference type="EMBL" id="OBQI01000003">
    <property type="protein sequence ID" value="SOC49884.1"/>
    <property type="molecule type" value="Genomic_DNA"/>
</dbReference>
<sequence length="732" mass="72903">MGPDARAWGLPCPVCGRPTGDVGAGPCPACGLPAAAHAALVVARIGTTLGELARDRDALLASLRAAAPGAARGPAAAPPQPPTAPPPAPFTPPVAAPPPWVPQGPPPAAAPPAPPRPPRRLSPQQVLLALGALLLVTAALTFVAVAWTRFGLVFQAGLMLTVTVAACGSSAWAARRQLRATEEALAAAGAALLAIDLGAARALGLFELEDVGLRIWWVVSCAVVVAVSLGLGRLTRSTATWPLTALLAAQPLAFVLLPDDLRISPMGPALALALVAVDLVAARRLRPSLAPVSLVLAGLFALFGVFWGLSFAAESSAADSWGSTAVLAVAGGALLTFGPRVGADEAIWRLVLWAARTGRTVHSWGTMPATVLPGLVGAVLGLALAGSLQHAGNQDWWIAAALGLGLLTVAALLPDRPRIAAGAIGSGAPLVGAHVLLLVEAERFGELAVVALAATVPALVAAVLLPALRAAATAAALLAPGTAILLATADDVLSPVVAGLLLALLADGAFAVATARRTHPGELAAAAVGALTGLAAGATSASAGAWGQVGLQLGVVGIAAGCYAVVAGRRPVAVVAVADLVVATWIAVGGAGVETPEAYTLPAALGLLVLAVPALRSGAPSWAAEGAACGVALVPSALVVVAEPTALRLVLVVAAAAALVVAGTLLHRQAPFVIGAGVLLLVTVGRLAPYAPLLPRWITLGTAGLLLLVVGATYERRRQQAREAVAWVGQMR</sequence>
<feature type="transmembrane region" description="Helical" evidence="2">
    <location>
        <begin position="599"/>
        <end position="615"/>
    </location>
</feature>
<feature type="transmembrane region" description="Helical" evidence="2">
    <location>
        <begin position="263"/>
        <end position="282"/>
    </location>
</feature>
<evidence type="ECO:0000256" key="2">
    <source>
        <dbReference type="SAM" id="Phobius"/>
    </source>
</evidence>
<evidence type="ECO:0000256" key="1">
    <source>
        <dbReference type="SAM" id="MobiDB-lite"/>
    </source>
</evidence>
<evidence type="ECO:0000313" key="5">
    <source>
        <dbReference type="Proteomes" id="UP000219435"/>
    </source>
</evidence>
<evidence type="ECO:0000259" key="3">
    <source>
        <dbReference type="Pfam" id="PF09925"/>
    </source>
</evidence>
<feature type="transmembrane region" description="Helical" evidence="2">
    <location>
        <begin position="445"/>
        <end position="465"/>
    </location>
</feature>
<keyword evidence="2" id="KW-0472">Membrane</keyword>
<dbReference type="NCBIfam" id="NF047321">
    <property type="entry name" value="SCO7613_CTERM"/>
    <property type="match status" value="1"/>
</dbReference>
<proteinExistence type="predicted"/>
<feature type="transmembrane region" description="Helical" evidence="2">
    <location>
        <begin position="697"/>
        <end position="714"/>
    </location>
</feature>
<feature type="transmembrane region" description="Helical" evidence="2">
    <location>
        <begin position="420"/>
        <end position="439"/>
    </location>
</feature>